<comment type="caution">
    <text evidence="8">The sequence shown here is derived from an EMBL/GenBank/DDBJ whole genome shotgun (WGS) entry which is preliminary data.</text>
</comment>
<comment type="similarity">
    <text evidence="2">Belongs to the SusD family.</text>
</comment>
<reference evidence="8 9" key="1">
    <citation type="submission" date="2021-03" db="EMBL/GenBank/DDBJ databases">
        <title>novel species isolated from a fishpond in China.</title>
        <authorList>
            <person name="Lu H."/>
            <person name="Cai Z."/>
        </authorList>
    </citation>
    <scope>NUCLEOTIDE SEQUENCE [LARGE SCALE GENOMIC DNA]</scope>
    <source>
        <strain evidence="8 9">YJ13C</strain>
    </source>
</reference>
<dbReference type="InterPro" id="IPR011990">
    <property type="entry name" value="TPR-like_helical_dom_sf"/>
</dbReference>
<feature type="domain" description="RagB/SusD" evidence="6">
    <location>
        <begin position="282"/>
        <end position="360"/>
    </location>
</feature>
<keyword evidence="4" id="KW-0472">Membrane</keyword>
<dbReference type="RefSeq" id="WP_206585824.1">
    <property type="nucleotide sequence ID" value="NZ_JAFKCU010000002.1"/>
</dbReference>
<evidence type="ECO:0000259" key="7">
    <source>
        <dbReference type="Pfam" id="PF14322"/>
    </source>
</evidence>
<organism evidence="8 9">
    <name type="scientific">Algoriphagus pacificus</name>
    <dbReference type="NCBI Taxonomy" id="2811234"/>
    <lineage>
        <taxon>Bacteria</taxon>
        <taxon>Pseudomonadati</taxon>
        <taxon>Bacteroidota</taxon>
        <taxon>Cytophagia</taxon>
        <taxon>Cytophagales</taxon>
        <taxon>Cyclobacteriaceae</taxon>
        <taxon>Algoriphagus</taxon>
    </lineage>
</organism>
<evidence type="ECO:0000259" key="6">
    <source>
        <dbReference type="Pfam" id="PF07980"/>
    </source>
</evidence>
<dbReference type="InterPro" id="IPR012944">
    <property type="entry name" value="SusD_RagB_dom"/>
</dbReference>
<keyword evidence="5" id="KW-0998">Cell outer membrane</keyword>
<name>A0ABS3CG61_9BACT</name>
<dbReference type="Proteomes" id="UP000664480">
    <property type="component" value="Unassembled WGS sequence"/>
</dbReference>
<gene>
    <name evidence="8" type="ORF">J0A69_06820</name>
</gene>
<feature type="domain" description="SusD-like N-terminal" evidence="7">
    <location>
        <begin position="37"/>
        <end position="172"/>
    </location>
</feature>
<dbReference type="InterPro" id="IPR033985">
    <property type="entry name" value="SusD-like_N"/>
</dbReference>
<sequence>VPMGGFVSSDDAYFGSGLLARLTFNQEAIYFWRKEIYLPDENDANWSYPYQKIFYANVVLDGLKSFSPKSEIERQRMLELESSAKFYRAMGHFEVLMLFAEPFDPSIEGQLGIPIRLSSDINVKSGRATMKESFAQIVSDLEESIDYLPVKADIPSRPSQWAAHAMLGRVYLTMHAFGESFEASSRALAIDDELMDYNELDSSLNYPFELMHPETVFYGRQLTSTFTGNAESYVNPELLGLYDSLDLRPYFFFKQSSGPERFIFRGNYTGDFYQFGGIATDEVLLNLAEAGARTGNETEANEALKYLLENRMTEGFQWEEDLTGEELMELILLERRKELLFRDIRWMDLKRHNLYPAYETTLTREFNEEDAVLLPNSPRYAFEIPPLEMQLNPMTQNER</sequence>
<dbReference type="Gene3D" id="1.25.40.390">
    <property type="match status" value="1"/>
</dbReference>
<dbReference type="EMBL" id="JAFKCU010000002">
    <property type="protein sequence ID" value="MBN7815131.1"/>
    <property type="molecule type" value="Genomic_DNA"/>
</dbReference>
<evidence type="ECO:0000256" key="2">
    <source>
        <dbReference type="ARBA" id="ARBA00006275"/>
    </source>
</evidence>
<keyword evidence="9" id="KW-1185">Reference proteome</keyword>
<dbReference type="Pfam" id="PF07980">
    <property type="entry name" value="SusD_RagB"/>
    <property type="match status" value="1"/>
</dbReference>
<evidence type="ECO:0000256" key="4">
    <source>
        <dbReference type="ARBA" id="ARBA00023136"/>
    </source>
</evidence>
<evidence type="ECO:0000313" key="9">
    <source>
        <dbReference type="Proteomes" id="UP000664480"/>
    </source>
</evidence>
<dbReference type="SUPFAM" id="SSF48452">
    <property type="entry name" value="TPR-like"/>
    <property type="match status" value="1"/>
</dbReference>
<feature type="non-terminal residue" evidence="8">
    <location>
        <position position="1"/>
    </location>
</feature>
<keyword evidence="3" id="KW-0732">Signal</keyword>
<comment type="subcellular location">
    <subcellularLocation>
        <location evidence="1">Cell outer membrane</location>
    </subcellularLocation>
</comment>
<protein>
    <submittedName>
        <fullName evidence="8">RagB/SusD family nutrient uptake outer membrane protein</fullName>
    </submittedName>
</protein>
<evidence type="ECO:0000256" key="5">
    <source>
        <dbReference type="ARBA" id="ARBA00023237"/>
    </source>
</evidence>
<accession>A0ABS3CG61</accession>
<dbReference type="Pfam" id="PF14322">
    <property type="entry name" value="SusD-like_3"/>
    <property type="match status" value="1"/>
</dbReference>
<evidence type="ECO:0000256" key="1">
    <source>
        <dbReference type="ARBA" id="ARBA00004442"/>
    </source>
</evidence>
<evidence type="ECO:0000313" key="8">
    <source>
        <dbReference type="EMBL" id="MBN7815131.1"/>
    </source>
</evidence>
<evidence type="ECO:0000256" key="3">
    <source>
        <dbReference type="ARBA" id="ARBA00022729"/>
    </source>
</evidence>
<proteinExistence type="inferred from homology"/>